<gene>
    <name evidence="3" type="ORF">Slati_1810300</name>
</gene>
<evidence type="ECO:0000256" key="2">
    <source>
        <dbReference type="SAM" id="Phobius"/>
    </source>
</evidence>
<protein>
    <submittedName>
        <fullName evidence="3">Protein DETOXIFICATION 14</fullName>
    </submittedName>
</protein>
<name>A0AAW2WY39_9LAMI</name>
<comment type="similarity">
    <text evidence="1">Belongs to the multi antimicrobial extrusion (MATE) (TC 2.A.66.1) family.</text>
</comment>
<keyword evidence="2" id="KW-1133">Transmembrane helix</keyword>
<keyword evidence="2" id="KW-0472">Membrane</keyword>
<evidence type="ECO:0000256" key="1">
    <source>
        <dbReference type="ARBA" id="ARBA00010199"/>
    </source>
</evidence>
<evidence type="ECO:0000313" key="3">
    <source>
        <dbReference type="EMBL" id="KAL0446824.1"/>
    </source>
</evidence>
<organism evidence="3">
    <name type="scientific">Sesamum latifolium</name>
    <dbReference type="NCBI Taxonomy" id="2727402"/>
    <lineage>
        <taxon>Eukaryota</taxon>
        <taxon>Viridiplantae</taxon>
        <taxon>Streptophyta</taxon>
        <taxon>Embryophyta</taxon>
        <taxon>Tracheophyta</taxon>
        <taxon>Spermatophyta</taxon>
        <taxon>Magnoliopsida</taxon>
        <taxon>eudicotyledons</taxon>
        <taxon>Gunneridae</taxon>
        <taxon>Pentapetalae</taxon>
        <taxon>asterids</taxon>
        <taxon>lamiids</taxon>
        <taxon>Lamiales</taxon>
        <taxon>Pedaliaceae</taxon>
        <taxon>Sesamum</taxon>
    </lineage>
</organism>
<dbReference type="InterPro" id="IPR002528">
    <property type="entry name" value="MATE_fam"/>
</dbReference>
<accession>A0AAW2WY39</accession>
<dbReference type="AlphaFoldDB" id="A0AAW2WY39"/>
<reference evidence="3" key="2">
    <citation type="journal article" date="2024" name="Plant">
        <title>Genomic evolution and insights into agronomic trait innovations of Sesamum species.</title>
        <authorList>
            <person name="Miao H."/>
            <person name="Wang L."/>
            <person name="Qu L."/>
            <person name="Liu H."/>
            <person name="Sun Y."/>
            <person name="Le M."/>
            <person name="Wang Q."/>
            <person name="Wei S."/>
            <person name="Zheng Y."/>
            <person name="Lin W."/>
            <person name="Duan Y."/>
            <person name="Cao H."/>
            <person name="Xiong S."/>
            <person name="Wang X."/>
            <person name="Wei L."/>
            <person name="Li C."/>
            <person name="Ma Q."/>
            <person name="Ju M."/>
            <person name="Zhao R."/>
            <person name="Li G."/>
            <person name="Mu C."/>
            <person name="Tian Q."/>
            <person name="Mei H."/>
            <person name="Zhang T."/>
            <person name="Gao T."/>
            <person name="Zhang H."/>
        </authorList>
    </citation>
    <scope>NUCLEOTIDE SEQUENCE</scope>
    <source>
        <strain evidence="3">KEN1</strain>
    </source>
</reference>
<dbReference type="PANTHER" id="PTHR11206">
    <property type="entry name" value="MULTIDRUG RESISTANCE PROTEIN"/>
    <property type="match status" value="1"/>
</dbReference>
<proteinExistence type="inferred from homology"/>
<keyword evidence="2" id="KW-0812">Transmembrane</keyword>
<dbReference type="Pfam" id="PF01554">
    <property type="entry name" value="MatE"/>
    <property type="match status" value="1"/>
</dbReference>
<feature type="transmembrane region" description="Helical" evidence="2">
    <location>
        <begin position="7"/>
        <end position="30"/>
    </location>
</feature>
<dbReference type="GO" id="GO:0015297">
    <property type="term" value="F:antiporter activity"/>
    <property type="evidence" value="ECO:0007669"/>
    <property type="project" value="InterPro"/>
</dbReference>
<sequence length="238" mass="26296">MKRVGYLAVPMVAVTLSQFLLQVIPVMMVGHLSELSLSTSSIAISLASVTGFTLLLGMASALETLSGQAYGAAQYQKLGTQTYTAIFCLNIVCIPLSVLWVYMGHLLRFAGQDPQISHEAGKFTTWLVPSLFGCATLQPLIRYYQMQSLILPMQSSMLVSSCFTICFHVPVCWLLVFKSGLDNLGAAVAMGLSMWLNVILLCLYMKYASTCENTRTRISMKVFQGVGEFFRLQFLLLR</sequence>
<dbReference type="GO" id="GO:0016020">
    <property type="term" value="C:membrane"/>
    <property type="evidence" value="ECO:0007669"/>
    <property type="project" value="InterPro"/>
</dbReference>
<feature type="transmembrane region" description="Helical" evidence="2">
    <location>
        <begin position="83"/>
        <end position="103"/>
    </location>
</feature>
<comment type="caution">
    <text evidence="3">The sequence shown here is derived from an EMBL/GenBank/DDBJ whole genome shotgun (WGS) entry which is preliminary data.</text>
</comment>
<reference evidence="3" key="1">
    <citation type="submission" date="2020-06" db="EMBL/GenBank/DDBJ databases">
        <authorList>
            <person name="Li T."/>
            <person name="Hu X."/>
            <person name="Zhang T."/>
            <person name="Song X."/>
            <person name="Zhang H."/>
            <person name="Dai N."/>
            <person name="Sheng W."/>
            <person name="Hou X."/>
            <person name="Wei L."/>
        </authorList>
    </citation>
    <scope>NUCLEOTIDE SEQUENCE</scope>
    <source>
        <strain evidence="3">KEN1</strain>
        <tissue evidence="3">Leaf</tissue>
    </source>
</reference>
<dbReference type="EMBL" id="JACGWN010000006">
    <property type="protein sequence ID" value="KAL0446824.1"/>
    <property type="molecule type" value="Genomic_DNA"/>
</dbReference>
<feature type="transmembrane region" description="Helical" evidence="2">
    <location>
        <begin position="183"/>
        <end position="205"/>
    </location>
</feature>
<dbReference type="GO" id="GO:0042910">
    <property type="term" value="F:xenobiotic transmembrane transporter activity"/>
    <property type="evidence" value="ECO:0007669"/>
    <property type="project" value="InterPro"/>
</dbReference>
<feature type="transmembrane region" description="Helical" evidence="2">
    <location>
        <begin position="42"/>
        <end position="62"/>
    </location>
</feature>
<feature type="transmembrane region" description="Helical" evidence="2">
    <location>
        <begin position="123"/>
        <end position="144"/>
    </location>
</feature>
<feature type="transmembrane region" description="Helical" evidence="2">
    <location>
        <begin position="156"/>
        <end position="177"/>
    </location>
</feature>